<dbReference type="EMBL" id="JAWJWF010000001">
    <property type="protein sequence ID" value="KAK6641575.1"/>
    <property type="molecule type" value="Genomic_DNA"/>
</dbReference>
<feature type="compositionally biased region" description="Basic and acidic residues" evidence="1">
    <location>
        <begin position="66"/>
        <end position="79"/>
    </location>
</feature>
<dbReference type="Proteomes" id="UP001359485">
    <property type="component" value="Unassembled WGS sequence"/>
</dbReference>
<protein>
    <submittedName>
        <fullName evidence="2">Uncharacterized protein</fullName>
    </submittedName>
</protein>
<evidence type="ECO:0000313" key="2">
    <source>
        <dbReference type="EMBL" id="KAK6641575.1"/>
    </source>
</evidence>
<feature type="compositionally biased region" description="Polar residues" evidence="1">
    <location>
        <begin position="80"/>
        <end position="92"/>
    </location>
</feature>
<feature type="compositionally biased region" description="Basic and acidic residues" evidence="1">
    <location>
        <begin position="42"/>
        <end position="59"/>
    </location>
</feature>
<feature type="compositionally biased region" description="Basic and acidic residues" evidence="1">
    <location>
        <begin position="93"/>
        <end position="108"/>
    </location>
</feature>
<accession>A0ABR1BFY0</accession>
<organism evidence="2 3">
    <name type="scientific">Polyplax serrata</name>
    <name type="common">Common mouse louse</name>
    <dbReference type="NCBI Taxonomy" id="468196"/>
    <lineage>
        <taxon>Eukaryota</taxon>
        <taxon>Metazoa</taxon>
        <taxon>Ecdysozoa</taxon>
        <taxon>Arthropoda</taxon>
        <taxon>Hexapoda</taxon>
        <taxon>Insecta</taxon>
        <taxon>Pterygota</taxon>
        <taxon>Neoptera</taxon>
        <taxon>Paraneoptera</taxon>
        <taxon>Psocodea</taxon>
        <taxon>Troctomorpha</taxon>
        <taxon>Phthiraptera</taxon>
        <taxon>Anoplura</taxon>
        <taxon>Polyplacidae</taxon>
        <taxon>Polyplax</taxon>
    </lineage>
</organism>
<keyword evidence="3" id="KW-1185">Reference proteome</keyword>
<evidence type="ECO:0000256" key="1">
    <source>
        <dbReference type="SAM" id="MobiDB-lite"/>
    </source>
</evidence>
<gene>
    <name evidence="2" type="ORF">RUM44_013290</name>
</gene>
<proteinExistence type="predicted"/>
<feature type="compositionally biased region" description="Polar residues" evidence="1">
    <location>
        <begin position="149"/>
        <end position="159"/>
    </location>
</feature>
<sequence length="345" mass="39088">MPREDTLGMLNYDFQLEQVPSNVTIVIDLGRPKRSRPSTPTPEHRKSAEEVKKPNERVRASSASSRDARITDKKKEYDVTNKNSSRASFNEPNKSERKRTNSESHETSKIPCSKSSSNKLAADRKSLKSFASLTSSNSVKKADKKSNKNETANESGQPSLLETALKGQDSIVQLFQIERTVIRRRFTDEYTSEKSTGRRGSTDATKMKDVRRRSRFDVAYNTYLDEILQVWLNIIYCIINLKVNLSRLFVKAGKEPVVLNTVLEKQIFLRALESIKFTSMLKLQSLADSLEMSRGSSNPRRRESILLESEDEIAQSFLKDLDFVRKGVKEILNRNTGAKSKAGKA</sequence>
<comment type="caution">
    <text evidence="2">The sequence shown here is derived from an EMBL/GenBank/DDBJ whole genome shotgun (WGS) entry which is preliminary data.</text>
</comment>
<feature type="compositionally biased region" description="Polar residues" evidence="1">
    <location>
        <begin position="129"/>
        <end position="139"/>
    </location>
</feature>
<feature type="region of interest" description="Disordered" evidence="1">
    <location>
        <begin position="27"/>
        <end position="159"/>
    </location>
</feature>
<evidence type="ECO:0000313" key="3">
    <source>
        <dbReference type="Proteomes" id="UP001359485"/>
    </source>
</evidence>
<reference evidence="2 3" key="1">
    <citation type="submission" date="2023-09" db="EMBL/GenBank/DDBJ databases">
        <title>Genomes of two closely related lineages of the louse Polyplax serrata with different host specificities.</title>
        <authorList>
            <person name="Martinu J."/>
            <person name="Tarabai H."/>
            <person name="Stefka J."/>
            <person name="Hypsa V."/>
        </authorList>
    </citation>
    <scope>NUCLEOTIDE SEQUENCE [LARGE SCALE GENOMIC DNA]</scope>
    <source>
        <strain evidence="2">98ZLc_SE</strain>
    </source>
</reference>
<name>A0ABR1BFY0_POLSC</name>